<gene>
    <name evidence="6" type="ORF">KK062_14920</name>
</gene>
<feature type="chain" id="PRO_5042886568" evidence="4">
    <location>
        <begin position="25"/>
        <end position="1125"/>
    </location>
</feature>
<proteinExistence type="predicted"/>
<comment type="caution">
    <text evidence="6">The sequence shown here is derived from an EMBL/GenBank/DDBJ whole genome shotgun (WGS) entry which is preliminary data.</text>
</comment>
<keyword evidence="3" id="KW-0325">Glycoprotein</keyword>
<keyword evidence="7" id="KW-1185">Reference proteome</keyword>
<reference evidence="6 7" key="1">
    <citation type="submission" date="2021-05" db="EMBL/GenBank/DDBJ databases">
        <title>A Polyphasic approach of four new species of the genus Ohtaekwangia: Ohtaekwangia histidinii sp. nov., Ohtaekwangia cretensis sp. nov., Ohtaekwangia indiensis sp. nov., Ohtaekwangia reichenbachii sp. nov. from diverse environment.</title>
        <authorList>
            <person name="Octaviana S."/>
        </authorList>
    </citation>
    <scope>NUCLEOTIDE SEQUENCE [LARGE SCALE GENOMIC DNA]</scope>
    <source>
        <strain evidence="6 7">PWU5</strain>
    </source>
</reference>
<dbReference type="InterPro" id="IPR027039">
    <property type="entry name" value="Crtac1"/>
</dbReference>
<protein>
    <submittedName>
        <fullName evidence="6">VCBS repeat-containing protein</fullName>
    </submittedName>
</protein>
<evidence type="ECO:0000256" key="4">
    <source>
        <dbReference type="SAM" id="SignalP"/>
    </source>
</evidence>
<dbReference type="PANTHER" id="PTHR16026:SF0">
    <property type="entry name" value="CARTILAGE ACIDIC PROTEIN 1"/>
    <property type="match status" value="1"/>
</dbReference>
<dbReference type="SUPFAM" id="SSF69318">
    <property type="entry name" value="Integrin alpha N-terminal domain"/>
    <property type="match status" value="3"/>
</dbReference>
<dbReference type="EMBL" id="JAHESE010000014">
    <property type="protein sequence ID" value="MBT1709532.1"/>
    <property type="molecule type" value="Genomic_DNA"/>
</dbReference>
<dbReference type="Pfam" id="PF07593">
    <property type="entry name" value="UnbV_ASPIC"/>
    <property type="match status" value="1"/>
</dbReference>
<keyword evidence="2" id="KW-0677">Repeat</keyword>
<dbReference type="InterPro" id="IPR028994">
    <property type="entry name" value="Integrin_alpha_N"/>
</dbReference>
<keyword evidence="1 4" id="KW-0732">Signal</keyword>
<dbReference type="InterPro" id="IPR011519">
    <property type="entry name" value="UnbV_ASPIC"/>
</dbReference>
<sequence>MTTRLCCWLLSLPCIVLPVFFAQAQKNLPRLTLLKPDETHVKFTNKVREDDSLHVLVYEYLYNGHGIGVGDFNNDGLQDLFISGNTTRNKLFLNQGHLSFTDITSDAGVAGNGTWSTGVSVADVNGDGLLDLYVCHSGKFPAARLINELFINAGVVNGQPVFHEEAARYGLDAPGTQSTQAAFFDYDRDGDLDMFLLNHSVNTYYAFLDTRKQRATPDPRYGNRLFRHDKRPDGTSTFTDVTLKTGIINNPLNYGLSVTISDINQDGWPDIYTTSDYSEHDCYYVNNRDGTFTQSLQRSFQHISKFSMGADVADFNNDGWSDVFTLDMLPPDNHRQKLLKGPDEYDAYHLLLDSGYYRQTMRNMLQLNRGPDATNQIRFSEIGQLAGVSNTDWSWAGLFADLDNDGWKDLLVTNGYLRDFTDLDFLKYTMADAQLAAAAKGNLNFKTYDLVKKMPANKLNNFLFRNKGDLTFSDVTRDWGFVQPSISNAAAYADFDNDGDLDLIVGNNNEPVMLWKNNTTAGSTAWIQANITSVTENRFAFGAKVWLHTSAGLQYQEVYPVRGFQSSVSPVLHFGLPSNSRIDSLVVEWPSGAKRTVLAPAINQLHRISDETLAVKRPSTQPCVNLRALFSEAPAAEQIPFRHKENDFIDFKVEVLIPYQLSRLGPALATGDVNNDGHDDVFLGGALGQASQLYLQQANGTFKLAPEQPWQKYLNSEVVQALLFDADQDNDLDLYIVHGGNEYLDDSPEFQDKLYYNYGQGNFAPAIKALPVMRSSKQAITAGDFDGDGDLDLFVGGRGKSGFFPLPSQSYILQNNSQPDELAFTDVTKAVCPAARIPGSVTSAVWADLTGDTFPELTLVGEWMAPLVFQNDNGKQLRPLPLAQAANLYGLWSTLLVTDIDGDGDNDLVVGNCGYNNTFKPTVKEPMTVHVADFDNNGTLDPILCYYIQGKRYPMASRDELLDQIQPLKKKFIKYADYADATLETIFTKEQLARTEIYTCNEPGTLMLMNDGHGAFTIQALPIEVQFSKTQNILSGDYDHDGILDLIVTGNFFGYRTQLGDCDASLGVFLKGLGKGAFQAVPPSISGLFADGDIRAAAHVRNASGRQKLVIVRNNTFPQILNLSK</sequence>
<feature type="domain" description="ASPIC/UnbV" evidence="5">
    <location>
        <begin position="540"/>
        <end position="606"/>
    </location>
</feature>
<evidence type="ECO:0000256" key="3">
    <source>
        <dbReference type="ARBA" id="ARBA00023180"/>
    </source>
</evidence>
<dbReference type="InterPro" id="IPR013517">
    <property type="entry name" value="FG-GAP"/>
</dbReference>
<evidence type="ECO:0000256" key="2">
    <source>
        <dbReference type="ARBA" id="ARBA00022737"/>
    </source>
</evidence>
<evidence type="ECO:0000313" key="6">
    <source>
        <dbReference type="EMBL" id="MBT1709532.1"/>
    </source>
</evidence>
<name>A0AAP2E0N1_9BACT</name>
<evidence type="ECO:0000256" key="1">
    <source>
        <dbReference type="ARBA" id="ARBA00022729"/>
    </source>
</evidence>
<evidence type="ECO:0000259" key="5">
    <source>
        <dbReference type="Pfam" id="PF07593"/>
    </source>
</evidence>
<dbReference type="AlphaFoldDB" id="A0AAP2E0N1"/>
<feature type="signal peptide" evidence="4">
    <location>
        <begin position="1"/>
        <end position="24"/>
    </location>
</feature>
<accession>A0AAP2E0N1</accession>
<dbReference type="SMART" id="SM00191">
    <property type="entry name" value="Int_alpha"/>
    <property type="match status" value="4"/>
</dbReference>
<dbReference type="Pfam" id="PF13517">
    <property type="entry name" value="FG-GAP_3"/>
    <property type="match status" value="3"/>
</dbReference>
<dbReference type="Gene3D" id="2.130.10.130">
    <property type="entry name" value="Integrin alpha, N-terminal"/>
    <property type="match status" value="3"/>
</dbReference>
<dbReference type="Pfam" id="PF01839">
    <property type="entry name" value="FG-GAP"/>
    <property type="match status" value="1"/>
</dbReference>
<dbReference type="PANTHER" id="PTHR16026">
    <property type="entry name" value="CARTILAGE ACIDIC PROTEIN 1"/>
    <property type="match status" value="1"/>
</dbReference>
<evidence type="ECO:0000313" key="7">
    <source>
        <dbReference type="Proteomes" id="UP001319080"/>
    </source>
</evidence>
<dbReference type="Proteomes" id="UP001319080">
    <property type="component" value="Unassembled WGS sequence"/>
</dbReference>
<organism evidence="6 7">
    <name type="scientific">Dawidia cretensis</name>
    <dbReference type="NCBI Taxonomy" id="2782350"/>
    <lineage>
        <taxon>Bacteria</taxon>
        <taxon>Pseudomonadati</taxon>
        <taxon>Bacteroidota</taxon>
        <taxon>Cytophagia</taxon>
        <taxon>Cytophagales</taxon>
        <taxon>Chryseotaleaceae</taxon>
        <taxon>Dawidia</taxon>
    </lineage>
</organism>
<dbReference type="InterPro" id="IPR013519">
    <property type="entry name" value="Int_alpha_beta-p"/>
</dbReference>